<evidence type="ECO:0000313" key="3">
    <source>
        <dbReference type="Proteomes" id="UP001108029"/>
    </source>
</evidence>
<gene>
    <name evidence="2" type="ORF">LJ657_45480</name>
</gene>
<sequence length="176" mass="17597">MAARLTKGATRCCAVVLLMACAGAGMTGCSDNSGTPSTSRSKAASVASSAASAVSSALPSLASQGASALASASAEVKRRLDEVKNAIDAKGDVRLGAPVADADGRSTVAVSVHNSAGSAKSFLVQVDYRDQAGNLLDTTVVTLNEVAAGKDGKATARSNRKLSGPVRAEVARALRY</sequence>
<organism evidence="2 3">
    <name type="scientific">Streptomyces guryensis</name>
    <dbReference type="NCBI Taxonomy" id="2886947"/>
    <lineage>
        <taxon>Bacteria</taxon>
        <taxon>Bacillati</taxon>
        <taxon>Actinomycetota</taxon>
        <taxon>Actinomycetes</taxon>
        <taxon>Kitasatosporales</taxon>
        <taxon>Streptomycetaceae</taxon>
        <taxon>Streptomyces</taxon>
    </lineage>
</organism>
<feature type="chain" id="PRO_5040218369" description="Lipoprotein" evidence="1">
    <location>
        <begin position="25"/>
        <end position="176"/>
    </location>
</feature>
<keyword evidence="1" id="KW-0732">Signal</keyword>
<reference evidence="2" key="1">
    <citation type="submission" date="2021-12" db="EMBL/GenBank/DDBJ databases">
        <authorList>
            <person name="Lee J.-H."/>
            <person name="Kim S.-B."/>
        </authorList>
    </citation>
    <scope>NUCLEOTIDE SEQUENCE</scope>
    <source>
        <strain evidence="2">NR30</strain>
    </source>
</reference>
<evidence type="ECO:0000256" key="1">
    <source>
        <dbReference type="SAM" id="SignalP"/>
    </source>
</evidence>
<dbReference type="PROSITE" id="PS51257">
    <property type="entry name" value="PROKAR_LIPOPROTEIN"/>
    <property type="match status" value="1"/>
</dbReference>
<dbReference type="EMBL" id="JAJSBI010000044">
    <property type="protein sequence ID" value="MCD9880676.1"/>
    <property type="molecule type" value="Genomic_DNA"/>
</dbReference>
<accession>A0A9Q3Z9V1</accession>
<dbReference type="RefSeq" id="WP_232655599.1">
    <property type="nucleotide sequence ID" value="NZ_JAJSBI010000044.1"/>
</dbReference>
<evidence type="ECO:0008006" key="4">
    <source>
        <dbReference type="Google" id="ProtNLM"/>
    </source>
</evidence>
<evidence type="ECO:0000313" key="2">
    <source>
        <dbReference type="EMBL" id="MCD9880676.1"/>
    </source>
</evidence>
<dbReference type="Proteomes" id="UP001108029">
    <property type="component" value="Unassembled WGS sequence"/>
</dbReference>
<dbReference type="AlphaFoldDB" id="A0A9Q3Z9V1"/>
<name>A0A9Q3Z9V1_9ACTN</name>
<protein>
    <recommendedName>
        <fullName evidence="4">Lipoprotein</fullName>
    </recommendedName>
</protein>
<keyword evidence="3" id="KW-1185">Reference proteome</keyword>
<feature type="signal peptide" evidence="1">
    <location>
        <begin position="1"/>
        <end position="24"/>
    </location>
</feature>
<proteinExistence type="predicted"/>
<comment type="caution">
    <text evidence="2">The sequence shown here is derived from an EMBL/GenBank/DDBJ whole genome shotgun (WGS) entry which is preliminary data.</text>
</comment>